<dbReference type="AlphaFoldDB" id="A0A6H0KTX2"/>
<dbReference type="Proteomes" id="UP000501780">
    <property type="component" value="Chromosome"/>
</dbReference>
<dbReference type="EMBL" id="CP050831">
    <property type="protein sequence ID" value="QIU96501.1"/>
    <property type="molecule type" value="Genomic_DNA"/>
</dbReference>
<evidence type="ECO:0000313" key="2">
    <source>
        <dbReference type="Proteomes" id="UP000501780"/>
    </source>
</evidence>
<dbReference type="RefSeq" id="WP_167965955.1">
    <property type="nucleotide sequence ID" value="NZ_CP050831.1"/>
</dbReference>
<keyword evidence="2" id="KW-1185">Reference proteome</keyword>
<reference evidence="1 2" key="1">
    <citation type="submission" date="2020-03" db="EMBL/GenBank/DDBJ databases">
        <title>Genomic analysis of Bacteroides faecium CBA7301.</title>
        <authorList>
            <person name="Kim J."/>
            <person name="Roh S.W."/>
        </authorList>
    </citation>
    <scope>NUCLEOTIDE SEQUENCE [LARGE SCALE GENOMIC DNA]</scope>
    <source>
        <strain evidence="1 2">CBA7301</strain>
    </source>
</reference>
<gene>
    <name evidence="1" type="ORF">BacF7301_21145</name>
</gene>
<name>A0A6H0KTX2_9BACE</name>
<evidence type="ECO:0000313" key="1">
    <source>
        <dbReference type="EMBL" id="QIU96501.1"/>
    </source>
</evidence>
<proteinExistence type="predicted"/>
<accession>A0A6H0KTX2</accession>
<dbReference type="KEGG" id="bfc:BacF7301_21145"/>
<sequence length="117" mass="13499">MYGYFNRIIVQLSQHPVMNKPLSDLTYTQCEQAYALIKELIELSVEDDYTLVDYLQMARLEYCLGELSCRINSDREDAALHYGGALHLLEKGGVDLGLKKWVELVSLRIEKEEREGE</sequence>
<organism evidence="1 2">
    <name type="scientific">Bacteroides faecium</name>
    <dbReference type="NCBI Taxonomy" id="2715212"/>
    <lineage>
        <taxon>Bacteria</taxon>
        <taxon>Pseudomonadati</taxon>
        <taxon>Bacteroidota</taxon>
        <taxon>Bacteroidia</taxon>
        <taxon>Bacteroidales</taxon>
        <taxon>Bacteroidaceae</taxon>
        <taxon>Bacteroides</taxon>
    </lineage>
</organism>
<protein>
    <submittedName>
        <fullName evidence="1">Uncharacterized protein</fullName>
    </submittedName>
</protein>